<dbReference type="EMBL" id="KV454305">
    <property type="protein sequence ID" value="ODQ69176.1"/>
    <property type="molecule type" value="Genomic_DNA"/>
</dbReference>
<gene>
    <name evidence="1" type="ORF">LIPSTDRAFT_202150</name>
</gene>
<dbReference type="Proteomes" id="UP000094385">
    <property type="component" value="Unassembled WGS sequence"/>
</dbReference>
<dbReference type="AlphaFoldDB" id="A0A1E3PUT3"/>
<proteinExistence type="predicted"/>
<keyword evidence="2" id="KW-1185">Reference proteome</keyword>
<organism evidence="1 2">
    <name type="scientific">Lipomyces starkeyi NRRL Y-11557</name>
    <dbReference type="NCBI Taxonomy" id="675824"/>
    <lineage>
        <taxon>Eukaryota</taxon>
        <taxon>Fungi</taxon>
        <taxon>Dikarya</taxon>
        <taxon>Ascomycota</taxon>
        <taxon>Saccharomycotina</taxon>
        <taxon>Lipomycetes</taxon>
        <taxon>Lipomycetales</taxon>
        <taxon>Lipomycetaceae</taxon>
        <taxon>Lipomyces</taxon>
    </lineage>
</organism>
<evidence type="ECO:0000313" key="2">
    <source>
        <dbReference type="Proteomes" id="UP000094385"/>
    </source>
</evidence>
<protein>
    <submittedName>
        <fullName evidence="1">Uncharacterized protein</fullName>
    </submittedName>
</protein>
<sequence length="149" mass="17140">MHLRILHHQSQFQSNLTSFSFFWSFSAPSSARSFFSHSPLPQHGQKCCVARQGLLARREDDSRHLRPIRLSVVPFNVATKQVSFEYSASIGRRQHLHCMQHNCAAYAAPNDACRPRKETHAVHICKVINAIRHICCTSRNISWNLGWYP</sequence>
<accession>A0A1E3PUT3</accession>
<name>A0A1E3PUT3_LIPST</name>
<evidence type="ECO:0000313" key="1">
    <source>
        <dbReference type="EMBL" id="ODQ69176.1"/>
    </source>
</evidence>
<reference evidence="1 2" key="1">
    <citation type="journal article" date="2016" name="Proc. Natl. Acad. Sci. U.S.A.">
        <title>Comparative genomics of biotechnologically important yeasts.</title>
        <authorList>
            <person name="Riley R."/>
            <person name="Haridas S."/>
            <person name="Wolfe K.H."/>
            <person name="Lopes M.R."/>
            <person name="Hittinger C.T."/>
            <person name="Goeker M."/>
            <person name="Salamov A.A."/>
            <person name="Wisecaver J.H."/>
            <person name="Long T.M."/>
            <person name="Calvey C.H."/>
            <person name="Aerts A.L."/>
            <person name="Barry K.W."/>
            <person name="Choi C."/>
            <person name="Clum A."/>
            <person name="Coughlan A.Y."/>
            <person name="Deshpande S."/>
            <person name="Douglass A.P."/>
            <person name="Hanson S.J."/>
            <person name="Klenk H.-P."/>
            <person name="LaButti K.M."/>
            <person name="Lapidus A."/>
            <person name="Lindquist E.A."/>
            <person name="Lipzen A.M."/>
            <person name="Meier-Kolthoff J.P."/>
            <person name="Ohm R.A."/>
            <person name="Otillar R.P."/>
            <person name="Pangilinan J.L."/>
            <person name="Peng Y."/>
            <person name="Rokas A."/>
            <person name="Rosa C.A."/>
            <person name="Scheuner C."/>
            <person name="Sibirny A.A."/>
            <person name="Slot J.C."/>
            <person name="Stielow J.B."/>
            <person name="Sun H."/>
            <person name="Kurtzman C.P."/>
            <person name="Blackwell M."/>
            <person name="Grigoriev I.V."/>
            <person name="Jeffries T.W."/>
        </authorList>
    </citation>
    <scope>NUCLEOTIDE SEQUENCE [LARGE SCALE GENOMIC DNA]</scope>
    <source>
        <strain evidence="1 2">NRRL Y-11557</strain>
    </source>
</reference>